<proteinExistence type="predicted"/>
<name>A0AAV4N843_9ARAC</name>
<reference evidence="1 2" key="1">
    <citation type="submission" date="2021-06" db="EMBL/GenBank/DDBJ databases">
        <title>Caerostris darwini draft genome.</title>
        <authorList>
            <person name="Kono N."/>
            <person name="Arakawa K."/>
        </authorList>
    </citation>
    <scope>NUCLEOTIDE SEQUENCE [LARGE SCALE GENOMIC DNA]</scope>
</reference>
<evidence type="ECO:0000313" key="1">
    <source>
        <dbReference type="EMBL" id="GIX80848.1"/>
    </source>
</evidence>
<evidence type="ECO:0000313" key="2">
    <source>
        <dbReference type="Proteomes" id="UP001054837"/>
    </source>
</evidence>
<protein>
    <submittedName>
        <fullName evidence="1">Uncharacterized protein</fullName>
    </submittedName>
</protein>
<sequence>MFTCKPTIRGLDDFISFEGKGQNHLEPAYSIRAFSLLWSLRKEFFAQKQFVICFVYEIALNLKRDLK</sequence>
<gene>
    <name evidence="1" type="ORF">CDAR_28941</name>
</gene>
<keyword evidence="2" id="KW-1185">Reference proteome</keyword>
<dbReference type="Proteomes" id="UP001054837">
    <property type="component" value="Unassembled WGS sequence"/>
</dbReference>
<organism evidence="1 2">
    <name type="scientific">Caerostris darwini</name>
    <dbReference type="NCBI Taxonomy" id="1538125"/>
    <lineage>
        <taxon>Eukaryota</taxon>
        <taxon>Metazoa</taxon>
        <taxon>Ecdysozoa</taxon>
        <taxon>Arthropoda</taxon>
        <taxon>Chelicerata</taxon>
        <taxon>Arachnida</taxon>
        <taxon>Araneae</taxon>
        <taxon>Araneomorphae</taxon>
        <taxon>Entelegynae</taxon>
        <taxon>Araneoidea</taxon>
        <taxon>Araneidae</taxon>
        <taxon>Caerostris</taxon>
    </lineage>
</organism>
<dbReference type="AlphaFoldDB" id="A0AAV4N843"/>
<dbReference type="EMBL" id="BPLQ01001326">
    <property type="protein sequence ID" value="GIX80848.1"/>
    <property type="molecule type" value="Genomic_DNA"/>
</dbReference>
<comment type="caution">
    <text evidence="1">The sequence shown here is derived from an EMBL/GenBank/DDBJ whole genome shotgun (WGS) entry which is preliminary data.</text>
</comment>
<accession>A0AAV4N843</accession>